<dbReference type="EMBL" id="JBBNAG010000012">
    <property type="protein sequence ID" value="KAK9089368.1"/>
    <property type="molecule type" value="Genomic_DNA"/>
</dbReference>
<evidence type="ECO:0000256" key="1">
    <source>
        <dbReference type="SAM" id="MobiDB-lite"/>
    </source>
</evidence>
<dbReference type="AlphaFoldDB" id="A0AAP0HI57"/>
<evidence type="ECO:0000313" key="3">
    <source>
        <dbReference type="Proteomes" id="UP001419268"/>
    </source>
</evidence>
<comment type="caution">
    <text evidence="2">The sequence shown here is derived from an EMBL/GenBank/DDBJ whole genome shotgun (WGS) entry which is preliminary data.</text>
</comment>
<keyword evidence="3" id="KW-1185">Reference proteome</keyword>
<gene>
    <name evidence="2" type="ORF">Scep_028450</name>
</gene>
<name>A0AAP0HI57_9MAGN</name>
<sequence>MLMSVRGYLDELLVEMTSLDVNLRGESSEAPEETHESTRRDSMQDQLPQQPQPDVQTHRPTRQRVRPVCITEQQRQRNRRIDPHDDFSSSHGDL</sequence>
<feature type="compositionally biased region" description="Basic and acidic residues" evidence="1">
    <location>
        <begin position="79"/>
        <end position="94"/>
    </location>
</feature>
<dbReference type="Proteomes" id="UP001419268">
    <property type="component" value="Unassembled WGS sequence"/>
</dbReference>
<protein>
    <submittedName>
        <fullName evidence="2">Uncharacterized protein</fullName>
    </submittedName>
</protein>
<feature type="compositionally biased region" description="Basic and acidic residues" evidence="1">
    <location>
        <begin position="32"/>
        <end position="43"/>
    </location>
</feature>
<proteinExistence type="predicted"/>
<organism evidence="2 3">
    <name type="scientific">Stephania cephalantha</name>
    <dbReference type="NCBI Taxonomy" id="152367"/>
    <lineage>
        <taxon>Eukaryota</taxon>
        <taxon>Viridiplantae</taxon>
        <taxon>Streptophyta</taxon>
        <taxon>Embryophyta</taxon>
        <taxon>Tracheophyta</taxon>
        <taxon>Spermatophyta</taxon>
        <taxon>Magnoliopsida</taxon>
        <taxon>Ranunculales</taxon>
        <taxon>Menispermaceae</taxon>
        <taxon>Menispermoideae</taxon>
        <taxon>Cissampelideae</taxon>
        <taxon>Stephania</taxon>
    </lineage>
</organism>
<feature type="compositionally biased region" description="Low complexity" evidence="1">
    <location>
        <begin position="44"/>
        <end position="55"/>
    </location>
</feature>
<accession>A0AAP0HI57</accession>
<evidence type="ECO:0000313" key="2">
    <source>
        <dbReference type="EMBL" id="KAK9089368.1"/>
    </source>
</evidence>
<feature type="region of interest" description="Disordered" evidence="1">
    <location>
        <begin position="20"/>
        <end position="94"/>
    </location>
</feature>
<reference evidence="2 3" key="1">
    <citation type="submission" date="2024-01" db="EMBL/GenBank/DDBJ databases">
        <title>Genome assemblies of Stephania.</title>
        <authorList>
            <person name="Yang L."/>
        </authorList>
    </citation>
    <scope>NUCLEOTIDE SEQUENCE [LARGE SCALE GENOMIC DNA]</scope>
    <source>
        <strain evidence="2">JXDWG</strain>
        <tissue evidence="2">Leaf</tissue>
    </source>
</reference>